<dbReference type="CDD" id="cd22268">
    <property type="entry name" value="DPBB_RlpA-like"/>
    <property type="match status" value="1"/>
</dbReference>
<evidence type="ECO:0000256" key="4">
    <source>
        <dbReference type="RuleBase" id="RU003495"/>
    </source>
</evidence>
<dbReference type="Pfam" id="PF03330">
    <property type="entry name" value="DPBB_1"/>
    <property type="match status" value="1"/>
</dbReference>
<sequence>MSGRHSNDEPFDPTDTAEFNVVVPEEGTEAVPSVHDQQTPVEDQPKQPPRAFRRVPRTRYLIAGAAAVGVLAIASAGVAAVHYSSAAEPSTQVHVTTPKQTVAPTPSVSPDARRYLDGDRASRAMAGRPTATPSPSGSPSSDRSTRSSSTGGSGSGSGDGGAPVTGGSTCKASFYGDGQNTASGERFNPNAMTAAHKTLPFGTHVRVTNIRNNESVTVRINDRGPYVAGRCLDLSTAAFEKIASTGSGVITVRYEVV</sequence>
<protein>
    <recommendedName>
        <fullName evidence="3">Probable endolytic peptidoglycan transglycosylase RlpA</fullName>
        <ecNumber evidence="3">4.2.2.-</ecNumber>
    </recommendedName>
</protein>
<feature type="compositionally biased region" description="Low complexity" evidence="5">
    <location>
        <begin position="127"/>
        <end position="150"/>
    </location>
</feature>
<dbReference type="InterPro" id="IPR012997">
    <property type="entry name" value="RplA"/>
</dbReference>
<dbReference type="NCBIfam" id="TIGR00413">
    <property type="entry name" value="rlpA"/>
    <property type="match status" value="1"/>
</dbReference>
<feature type="region of interest" description="Disordered" evidence="5">
    <location>
        <begin position="22"/>
        <end position="53"/>
    </location>
</feature>
<comment type="function">
    <text evidence="3">Lytic transglycosylase with a strong preference for naked glycan strands that lack stem peptides.</text>
</comment>
<dbReference type="InterPro" id="IPR009009">
    <property type="entry name" value="RlpA-like_DPBB"/>
</dbReference>
<dbReference type="Proteomes" id="UP001500618">
    <property type="component" value="Unassembled WGS sequence"/>
</dbReference>
<gene>
    <name evidence="3" type="primary">rlpA</name>
    <name evidence="8" type="ORF">GCM10009765_51870</name>
</gene>
<reference evidence="8 9" key="1">
    <citation type="journal article" date="2019" name="Int. J. Syst. Evol. Microbiol.">
        <title>The Global Catalogue of Microorganisms (GCM) 10K type strain sequencing project: providing services to taxonomists for standard genome sequencing and annotation.</title>
        <authorList>
            <consortium name="The Broad Institute Genomics Platform"/>
            <consortium name="The Broad Institute Genome Sequencing Center for Infectious Disease"/>
            <person name="Wu L."/>
            <person name="Ma J."/>
        </authorList>
    </citation>
    <scope>NUCLEOTIDE SEQUENCE [LARGE SCALE GENOMIC DNA]</scope>
    <source>
        <strain evidence="8 9">JCM 14718</strain>
    </source>
</reference>
<keyword evidence="6" id="KW-0472">Membrane</keyword>
<dbReference type="EMBL" id="BAAANY010000020">
    <property type="protein sequence ID" value="GAA1696246.1"/>
    <property type="molecule type" value="Genomic_DNA"/>
</dbReference>
<dbReference type="InterPro" id="IPR036908">
    <property type="entry name" value="RlpA-like_sf"/>
</dbReference>
<evidence type="ECO:0000313" key="9">
    <source>
        <dbReference type="Proteomes" id="UP001500618"/>
    </source>
</evidence>
<evidence type="ECO:0000256" key="1">
    <source>
        <dbReference type="ARBA" id="ARBA00023239"/>
    </source>
</evidence>
<evidence type="ECO:0000256" key="5">
    <source>
        <dbReference type="SAM" id="MobiDB-lite"/>
    </source>
</evidence>
<feature type="domain" description="RlpA-like protein double-psi beta-barrel" evidence="7">
    <location>
        <begin position="170"/>
        <end position="254"/>
    </location>
</feature>
<proteinExistence type="inferred from homology"/>
<feature type="region of interest" description="Disordered" evidence="5">
    <location>
        <begin position="87"/>
        <end position="165"/>
    </location>
</feature>
<evidence type="ECO:0000256" key="2">
    <source>
        <dbReference type="ARBA" id="ARBA00023316"/>
    </source>
</evidence>
<dbReference type="HAMAP" id="MF_02071">
    <property type="entry name" value="RlpA"/>
    <property type="match status" value="1"/>
</dbReference>
<name>A0ABN2HZT5_9ACTN</name>
<dbReference type="EC" id="4.2.2.-" evidence="3"/>
<evidence type="ECO:0000313" key="8">
    <source>
        <dbReference type="EMBL" id="GAA1696246.1"/>
    </source>
</evidence>
<dbReference type="SUPFAM" id="SSF50685">
    <property type="entry name" value="Barwin-like endoglucanases"/>
    <property type="match status" value="1"/>
</dbReference>
<comment type="similarity">
    <text evidence="3 4">Belongs to the RlpA family.</text>
</comment>
<feature type="compositionally biased region" description="Polar residues" evidence="5">
    <location>
        <begin position="87"/>
        <end position="108"/>
    </location>
</feature>
<evidence type="ECO:0000256" key="3">
    <source>
        <dbReference type="HAMAP-Rule" id="MF_02071"/>
    </source>
</evidence>
<evidence type="ECO:0000256" key="6">
    <source>
        <dbReference type="SAM" id="Phobius"/>
    </source>
</evidence>
<comment type="caution">
    <text evidence="8">The sequence shown here is derived from an EMBL/GenBank/DDBJ whole genome shotgun (WGS) entry which is preliminary data.</text>
</comment>
<dbReference type="PANTHER" id="PTHR34183">
    <property type="entry name" value="ENDOLYTIC PEPTIDOGLYCAN TRANSGLYCOSYLASE RLPA"/>
    <property type="match status" value="1"/>
</dbReference>
<keyword evidence="6" id="KW-0812">Transmembrane</keyword>
<evidence type="ECO:0000259" key="7">
    <source>
        <dbReference type="Pfam" id="PF03330"/>
    </source>
</evidence>
<keyword evidence="1 3" id="KW-0456">Lyase</keyword>
<keyword evidence="2 3" id="KW-0961">Cell wall biogenesis/degradation</keyword>
<accession>A0ABN2HZT5</accession>
<feature type="compositionally biased region" description="Gly residues" evidence="5">
    <location>
        <begin position="151"/>
        <end position="164"/>
    </location>
</feature>
<keyword evidence="6" id="KW-1133">Transmembrane helix</keyword>
<dbReference type="PANTHER" id="PTHR34183:SF8">
    <property type="entry name" value="ENDOLYTIC PEPTIDOGLYCAN TRANSGLYCOSYLASE RLPA-RELATED"/>
    <property type="match status" value="1"/>
</dbReference>
<dbReference type="Gene3D" id="2.40.40.10">
    <property type="entry name" value="RlpA-like domain"/>
    <property type="match status" value="1"/>
</dbReference>
<organism evidence="8 9">
    <name type="scientific">Fodinicola feengrottensis</name>
    <dbReference type="NCBI Taxonomy" id="435914"/>
    <lineage>
        <taxon>Bacteria</taxon>
        <taxon>Bacillati</taxon>
        <taxon>Actinomycetota</taxon>
        <taxon>Actinomycetes</taxon>
        <taxon>Mycobacteriales</taxon>
        <taxon>Fodinicola</taxon>
    </lineage>
</organism>
<dbReference type="InterPro" id="IPR034718">
    <property type="entry name" value="RlpA"/>
</dbReference>
<keyword evidence="9" id="KW-1185">Reference proteome</keyword>
<feature type="transmembrane region" description="Helical" evidence="6">
    <location>
        <begin position="60"/>
        <end position="83"/>
    </location>
</feature>
<feature type="compositionally biased region" description="Basic and acidic residues" evidence="5">
    <location>
        <begin position="111"/>
        <end position="122"/>
    </location>
</feature>